<dbReference type="PANTHER" id="PTHR45663">
    <property type="entry name" value="GEO12009P1"/>
    <property type="match status" value="1"/>
</dbReference>
<keyword evidence="7" id="KW-1185">Reference proteome</keyword>
<dbReference type="SUPFAM" id="SSF52833">
    <property type="entry name" value="Thioredoxin-like"/>
    <property type="match status" value="1"/>
</dbReference>
<keyword evidence="2" id="KW-0249">Electron transport</keyword>
<dbReference type="EMBL" id="JANBOJ010000380">
    <property type="protein sequence ID" value="KAJ1719549.1"/>
    <property type="molecule type" value="Genomic_DNA"/>
</dbReference>
<keyword evidence="4" id="KW-0676">Redox-active center</keyword>
<sequence>MLASLTRTTRVLGPVSLAKAHGRLFRTVDRTAIAQRYSSSNSSSSGGGKVFEIKQSEFEEKVLASEVPTIVDFYAAWCQPCKMLAPLLKSAVEKNGQVNLVKIDIDESLDLAHDYRITSLPTVMAFRDGEPVSAFIGMRPAAAIEQFINDVASNKDKDTPSSN</sequence>
<dbReference type="PROSITE" id="PS51352">
    <property type="entry name" value="THIOREDOXIN_2"/>
    <property type="match status" value="1"/>
</dbReference>
<dbReference type="AlphaFoldDB" id="A0A9W7XRX3"/>
<organism evidence="6 7">
    <name type="scientific">Coemansia erecta</name>
    <dbReference type="NCBI Taxonomy" id="147472"/>
    <lineage>
        <taxon>Eukaryota</taxon>
        <taxon>Fungi</taxon>
        <taxon>Fungi incertae sedis</taxon>
        <taxon>Zoopagomycota</taxon>
        <taxon>Kickxellomycotina</taxon>
        <taxon>Kickxellomycetes</taxon>
        <taxon>Kickxellales</taxon>
        <taxon>Kickxellaceae</taxon>
        <taxon>Coemansia</taxon>
    </lineage>
</organism>
<dbReference type="FunFam" id="3.40.30.10:FF:000001">
    <property type="entry name" value="Thioredoxin"/>
    <property type="match status" value="1"/>
</dbReference>
<gene>
    <name evidence="6" type="ORF">LPJ53_005706</name>
</gene>
<feature type="domain" description="Thioredoxin" evidence="5">
    <location>
        <begin position="44"/>
        <end position="153"/>
    </location>
</feature>
<dbReference type="Pfam" id="PF00085">
    <property type="entry name" value="Thioredoxin"/>
    <property type="match status" value="1"/>
</dbReference>
<evidence type="ECO:0000313" key="7">
    <source>
        <dbReference type="Proteomes" id="UP001149813"/>
    </source>
</evidence>
<comment type="caution">
    <text evidence="6">The sequence shown here is derived from an EMBL/GenBank/DDBJ whole genome shotgun (WGS) entry which is preliminary data.</text>
</comment>
<dbReference type="Gene3D" id="3.40.30.10">
    <property type="entry name" value="Glutaredoxin"/>
    <property type="match status" value="1"/>
</dbReference>
<evidence type="ECO:0000313" key="6">
    <source>
        <dbReference type="EMBL" id="KAJ1719549.1"/>
    </source>
</evidence>
<dbReference type="InterPro" id="IPR013766">
    <property type="entry name" value="Thioredoxin_domain"/>
</dbReference>
<evidence type="ECO:0000256" key="4">
    <source>
        <dbReference type="ARBA" id="ARBA00023284"/>
    </source>
</evidence>
<dbReference type="OrthoDB" id="2121326at2759"/>
<dbReference type="GO" id="GO:0015035">
    <property type="term" value="F:protein-disulfide reductase activity"/>
    <property type="evidence" value="ECO:0007669"/>
    <property type="project" value="InterPro"/>
</dbReference>
<protein>
    <recommendedName>
        <fullName evidence="5">Thioredoxin domain-containing protein</fullName>
    </recommendedName>
</protein>
<dbReference type="NCBIfam" id="TIGR01068">
    <property type="entry name" value="thioredoxin"/>
    <property type="match status" value="1"/>
</dbReference>
<dbReference type="PRINTS" id="PR00421">
    <property type="entry name" value="THIOREDOXIN"/>
</dbReference>
<evidence type="ECO:0000256" key="1">
    <source>
        <dbReference type="ARBA" id="ARBA00022448"/>
    </source>
</evidence>
<dbReference type="CDD" id="cd02947">
    <property type="entry name" value="TRX_family"/>
    <property type="match status" value="1"/>
</dbReference>
<accession>A0A9W7XRX3</accession>
<name>A0A9W7XRX3_9FUNG</name>
<evidence type="ECO:0000259" key="5">
    <source>
        <dbReference type="PROSITE" id="PS51352"/>
    </source>
</evidence>
<dbReference type="InterPro" id="IPR036249">
    <property type="entry name" value="Thioredoxin-like_sf"/>
</dbReference>
<evidence type="ECO:0000256" key="3">
    <source>
        <dbReference type="ARBA" id="ARBA00023157"/>
    </source>
</evidence>
<keyword evidence="3" id="KW-1015">Disulfide bond</keyword>
<reference evidence="6" key="1">
    <citation type="submission" date="2022-07" db="EMBL/GenBank/DDBJ databases">
        <title>Phylogenomic reconstructions and comparative analyses of Kickxellomycotina fungi.</title>
        <authorList>
            <person name="Reynolds N.K."/>
            <person name="Stajich J.E."/>
            <person name="Barry K."/>
            <person name="Grigoriev I.V."/>
            <person name="Crous P."/>
            <person name="Smith M.E."/>
        </authorList>
    </citation>
    <scope>NUCLEOTIDE SEQUENCE</scope>
    <source>
        <strain evidence="6">NBRC 32514</strain>
    </source>
</reference>
<dbReference type="PANTHER" id="PTHR45663:SF11">
    <property type="entry name" value="GEO12009P1"/>
    <property type="match status" value="1"/>
</dbReference>
<keyword evidence="1" id="KW-0813">Transport</keyword>
<dbReference type="InterPro" id="IPR005746">
    <property type="entry name" value="Thioredoxin"/>
</dbReference>
<dbReference type="GO" id="GO:0005737">
    <property type="term" value="C:cytoplasm"/>
    <property type="evidence" value="ECO:0007669"/>
    <property type="project" value="TreeGrafter"/>
</dbReference>
<dbReference type="Proteomes" id="UP001149813">
    <property type="component" value="Unassembled WGS sequence"/>
</dbReference>
<proteinExistence type="predicted"/>
<evidence type="ECO:0000256" key="2">
    <source>
        <dbReference type="ARBA" id="ARBA00022982"/>
    </source>
</evidence>